<evidence type="ECO:0000313" key="2">
    <source>
        <dbReference type="EMBL" id="KHF44868.1"/>
    </source>
</evidence>
<name>A0A837DD43_9PSEU</name>
<evidence type="ECO:0008006" key="4">
    <source>
        <dbReference type="Google" id="ProtNLM"/>
    </source>
</evidence>
<dbReference type="PRINTS" id="PR01228">
    <property type="entry name" value="EGGSHELL"/>
</dbReference>
<feature type="compositionally biased region" description="Gly residues" evidence="1">
    <location>
        <begin position="356"/>
        <end position="367"/>
    </location>
</feature>
<evidence type="ECO:0000256" key="1">
    <source>
        <dbReference type="SAM" id="MobiDB-lite"/>
    </source>
</evidence>
<feature type="compositionally biased region" description="Basic and acidic residues" evidence="1">
    <location>
        <begin position="8"/>
        <end position="20"/>
    </location>
</feature>
<dbReference type="EMBL" id="JRZE01000003">
    <property type="protein sequence ID" value="KHF44868.1"/>
    <property type="molecule type" value="Genomic_DNA"/>
</dbReference>
<reference evidence="2 3" key="1">
    <citation type="submission" date="2014-10" db="EMBL/GenBank/DDBJ databases">
        <title>Genome sequence of Micropolyspora internatus JCM3315.</title>
        <authorList>
            <person name="Shin S.-K."/>
            <person name="Yi H."/>
        </authorList>
    </citation>
    <scope>NUCLEOTIDE SEQUENCE [LARGE SCALE GENOMIC DNA]</scope>
    <source>
        <strain evidence="2 3">JCM 3315</strain>
    </source>
</reference>
<protein>
    <recommendedName>
        <fullName evidence="4">PPE family protein</fullName>
    </recommendedName>
</protein>
<dbReference type="Proteomes" id="UP000030848">
    <property type="component" value="Unassembled WGS sequence"/>
</dbReference>
<feature type="compositionally biased region" description="Gly residues" evidence="1">
    <location>
        <begin position="250"/>
        <end position="262"/>
    </location>
</feature>
<evidence type="ECO:0000313" key="3">
    <source>
        <dbReference type="Proteomes" id="UP000030848"/>
    </source>
</evidence>
<feature type="region of interest" description="Disordered" evidence="1">
    <location>
        <begin position="198"/>
        <end position="317"/>
    </location>
</feature>
<feature type="compositionally biased region" description="Low complexity" evidence="1">
    <location>
        <begin position="368"/>
        <end position="391"/>
    </location>
</feature>
<feature type="region of interest" description="Disordered" evidence="1">
    <location>
        <begin position="356"/>
        <end position="448"/>
    </location>
</feature>
<proteinExistence type="predicted"/>
<sequence>MEGVKTATEAKEERREQISSYRDVEYREGVPASDFNYLSYDHAELKSYVEPINAADITAYSDTYHDLHKLLQRLSEDLREAVTKSQSGWEGEAADSAHGYFTSLADWSESNSQNAHIASDIIAAESSAASTAKNSMPEPIPFDLEKEMESWGSNPLTTIEQISKTFEKWEESRAAHEQAAEVMHRYDAELQEAGNKQPVFAEPPSFGGGSAESSVKPSGVIQVPDTSATGGGTKASGYAGVPGGSVSPSTGGGGYGGGGGLGAPSPTPPPGGGPSTGAGVVPPVTRPSGLNPGGGMTRPPAGGRGSQRSGFGPGGMGAVPAAGLAGGFGPGGGGGGGSYGGGRVPGAGFGPGGGAGGAGGAGAGSGAATGARPMGGPAAAGPGAAAAAAGAAGRGGMGAAPMGAGAGAGKGGQGGEDNEHQRPTYLVEADPDDVFGTDQRTAPPVIGA</sequence>
<comment type="caution">
    <text evidence="2">The sequence shown here is derived from an EMBL/GenBank/DDBJ whole genome shotgun (WGS) entry which is preliminary data.</text>
</comment>
<accession>A0A837DD43</accession>
<organism evidence="2 3">
    <name type="scientific">Saccharomonospora viridis</name>
    <dbReference type="NCBI Taxonomy" id="1852"/>
    <lineage>
        <taxon>Bacteria</taxon>
        <taxon>Bacillati</taxon>
        <taxon>Actinomycetota</taxon>
        <taxon>Actinomycetes</taxon>
        <taxon>Pseudonocardiales</taxon>
        <taxon>Pseudonocardiaceae</taxon>
        <taxon>Saccharomonospora</taxon>
    </lineage>
</organism>
<dbReference type="AlphaFoldDB" id="A0A837DD43"/>
<dbReference type="Gene3D" id="1.20.1260.20">
    <property type="entry name" value="PPE superfamily"/>
    <property type="match status" value="1"/>
</dbReference>
<gene>
    <name evidence="2" type="ORF">MINT15_17500</name>
</gene>
<feature type="compositionally biased region" description="Gly residues" evidence="1">
    <location>
        <begin position="392"/>
        <end position="415"/>
    </location>
</feature>
<dbReference type="InterPro" id="IPR038332">
    <property type="entry name" value="PPE_sf"/>
</dbReference>
<feature type="compositionally biased region" description="Low complexity" evidence="1">
    <location>
        <begin position="235"/>
        <end position="249"/>
    </location>
</feature>
<feature type="region of interest" description="Disordered" evidence="1">
    <location>
        <begin position="1"/>
        <end position="20"/>
    </location>
</feature>